<protein>
    <submittedName>
        <fullName evidence="1">Uncharacterized protein</fullName>
    </submittedName>
</protein>
<evidence type="ECO:0000313" key="1">
    <source>
        <dbReference type="EMBL" id="CAD2213058.1"/>
    </source>
</evidence>
<dbReference type="AlphaFoldDB" id="A0A7G2BZU8"/>
<proteinExistence type="predicted"/>
<organism evidence="1 2">
    <name type="scientific">Angomonas deanei</name>
    <dbReference type="NCBI Taxonomy" id="59799"/>
    <lineage>
        <taxon>Eukaryota</taxon>
        <taxon>Discoba</taxon>
        <taxon>Euglenozoa</taxon>
        <taxon>Kinetoplastea</taxon>
        <taxon>Metakinetoplastina</taxon>
        <taxon>Trypanosomatida</taxon>
        <taxon>Trypanosomatidae</taxon>
        <taxon>Strigomonadinae</taxon>
        <taxon>Angomonas</taxon>
    </lineage>
</organism>
<evidence type="ECO:0000313" key="2">
    <source>
        <dbReference type="Proteomes" id="UP000515908"/>
    </source>
</evidence>
<name>A0A7G2BZU8_9TRYP</name>
<dbReference type="VEuPathDB" id="TriTrypDB:ADEAN_000049400"/>
<accession>A0A7G2BZU8</accession>
<sequence>MYNRAEVDSLKFALSMYYALVPTVLRSSPSVSLNQGEAVDSGVQPPFLLVGTNITAPPYSSRQEEEAIPDEALMHSNLDAVIKERKRNAARHAPSAVGNALQVLSEMVRCFTSPGTILSVQNQEGLSKLEEDCQSCGAVRSTYQWCVSLIAHVVYFFDNLCSYVMAVILFGPRQRFVSLDQRGNTELIGRITRDAQCVGHLAACPLYSSIHFDESVTELTNFLDLLHQKKCAS</sequence>
<gene>
    <name evidence="1" type="ORF">ADEAN_000049400</name>
</gene>
<dbReference type="EMBL" id="LR877145">
    <property type="protein sequence ID" value="CAD2213058.1"/>
    <property type="molecule type" value="Genomic_DNA"/>
</dbReference>
<keyword evidence="2" id="KW-1185">Reference proteome</keyword>
<reference evidence="1 2" key="1">
    <citation type="submission" date="2020-08" db="EMBL/GenBank/DDBJ databases">
        <authorList>
            <person name="Newling K."/>
            <person name="Davey J."/>
            <person name="Forrester S."/>
        </authorList>
    </citation>
    <scope>NUCLEOTIDE SEQUENCE [LARGE SCALE GENOMIC DNA]</scope>
    <source>
        <strain evidence="2">Crithidia deanei Carvalho (ATCC PRA-265)</strain>
    </source>
</reference>
<dbReference type="Proteomes" id="UP000515908">
    <property type="component" value="Chromosome 01"/>
</dbReference>